<dbReference type="EMBL" id="FTOE01000001">
    <property type="protein sequence ID" value="SIS41966.1"/>
    <property type="molecule type" value="Genomic_DNA"/>
</dbReference>
<evidence type="ECO:0000256" key="5">
    <source>
        <dbReference type="ARBA" id="ARBA00022692"/>
    </source>
</evidence>
<evidence type="ECO:0000256" key="3">
    <source>
        <dbReference type="ARBA" id="ARBA00022448"/>
    </source>
</evidence>
<protein>
    <recommendedName>
        <fullName evidence="8">Biotin transporter</fullName>
    </recommendedName>
</protein>
<dbReference type="Pfam" id="PF02632">
    <property type="entry name" value="BioY"/>
    <property type="match status" value="1"/>
</dbReference>
<evidence type="ECO:0000313" key="11">
    <source>
        <dbReference type="Proteomes" id="UP000185999"/>
    </source>
</evidence>
<proteinExistence type="inferred from homology"/>
<gene>
    <name evidence="10" type="ORF">SAMN05421760_101304</name>
</gene>
<dbReference type="GO" id="GO:0005886">
    <property type="term" value="C:plasma membrane"/>
    <property type="evidence" value="ECO:0007669"/>
    <property type="project" value="UniProtKB-SubCell"/>
</dbReference>
<comment type="subcellular location">
    <subcellularLocation>
        <location evidence="1 8">Cell membrane</location>
        <topology evidence="1 8">Multi-pass membrane protein</topology>
    </subcellularLocation>
</comment>
<dbReference type="OrthoDB" id="9803495at2"/>
<dbReference type="GO" id="GO:0015225">
    <property type="term" value="F:biotin transmembrane transporter activity"/>
    <property type="evidence" value="ECO:0007669"/>
    <property type="project" value="UniProtKB-UniRule"/>
</dbReference>
<organism evidence="10 11">
    <name type="scientific">Neptunomonas antarctica</name>
    <dbReference type="NCBI Taxonomy" id="619304"/>
    <lineage>
        <taxon>Bacteria</taxon>
        <taxon>Pseudomonadati</taxon>
        <taxon>Pseudomonadota</taxon>
        <taxon>Gammaproteobacteria</taxon>
        <taxon>Oceanospirillales</taxon>
        <taxon>Oceanospirillaceae</taxon>
        <taxon>Neptunomonas</taxon>
    </lineage>
</organism>
<comment type="similarity">
    <text evidence="2 8">Belongs to the BioY family.</text>
</comment>
<evidence type="ECO:0000256" key="6">
    <source>
        <dbReference type="ARBA" id="ARBA00022989"/>
    </source>
</evidence>
<keyword evidence="3 8" id="KW-0813">Transport</keyword>
<dbReference type="Gene3D" id="1.10.1760.20">
    <property type="match status" value="1"/>
</dbReference>
<evidence type="ECO:0000256" key="7">
    <source>
        <dbReference type="ARBA" id="ARBA00023136"/>
    </source>
</evidence>
<evidence type="ECO:0000256" key="1">
    <source>
        <dbReference type="ARBA" id="ARBA00004651"/>
    </source>
</evidence>
<evidence type="ECO:0000256" key="8">
    <source>
        <dbReference type="PIRNR" id="PIRNR016661"/>
    </source>
</evidence>
<feature type="transmembrane region" description="Helical" evidence="9">
    <location>
        <begin position="30"/>
        <end position="48"/>
    </location>
</feature>
<keyword evidence="5 9" id="KW-0812">Transmembrane</keyword>
<keyword evidence="6 9" id="KW-1133">Transmembrane helix</keyword>
<dbReference type="PANTHER" id="PTHR34295">
    <property type="entry name" value="BIOTIN TRANSPORTER BIOY"/>
    <property type="match status" value="1"/>
</dbReference>
<evidence type="ECO:0000256" key="9">
    <source>
        <dbReference type="SAM" id="Phobius"/>
    </source>
</evidence>
<feature type="transmembrane region" description="Helical" evidence="9">
    <location>
        <begin position="55"/>
        <end position="74"/>
    </location>
</feature>
<keyword evidence="11" id="KW-1185">Reference proteome</keyword>
<feature type="transmembrane region" description="Helical" evidence="9">
    <location>
        <begin position="7"/>
        <end position="24"/>
    </location>
</feature>
<dbReference type="Proteomes" id="UP000185999">
    <property type="component" value="Unassembled WGS sequence"/>
</dbReference>
<feature type="transmembrane region" description="Helical" evidence="9">
    <location>
        <begin position="111"/>
        <end position="132"/>
    </location>
</feature>
<dbReference type="RefSeq" id="WP_054342517.1">
    <property type="nucleotide sequence ID" value="NZ_FTOE01000001.1"/>
</dbReference>
<keyword evidence="4 8" id="KW-1003">Cell membrane</keyword>
<evidence type="ECO:0000256" key="4">
    <source>
        <dbReference type="ARBA" id="ARBA00022475"/>
    </source>
</evidence>
<evidence type="ECO:0000256" key="2">
    <source>
        <dbReference type="ARBA" id="ARBA00010692"/>
    </source>
</evidence>
<dbReference type="PANTHER" id="PTHR34295:SF4">
    <property type="entry name" value="BIOTIN TRANSPORTER BIOY-RELATED"/>
    <property type="match status" value="1"/>
</dbReference>
<evidence type="ECO:0000313" key="10">
    <source>
        <dbReference type="EMBL" id="SIS41966.1"/>
    </source>
</evidence>
<keyword evidence="7 8" id="KW-0472">Membrane</keyword>
<dbReference type="InterPro" id="IPR003784">
    <property type="entry name" value="BioY"/>
</dbReference>
<reference evidence="11" key="1">
    <citation type="submission" date="2017-01" db="EMBL/GenBank/DDBJ databases">
        <authorList>
            <person name="Varghese N."/>
            <person name="Submissions S."/>
        </authorList>
    </citation>
    <scope>NUCLEOTIDE SEQUENCE [LARGE SCALE GENOMIC DNA]</scope>
    <source>
        <strain evidence="11">DSM 22306</strain>
    </source>
</reference>
<feature type="transmembrane region" description="Helical" evidence="9">
    <location>
        <begin position="80"/>
        <end position="104"/>
    </location>
</feature>
<dbReference type="AlphaFoldDB" id="A0A1N7IYA5"/>
<dbReference type="PIRSF" id="PIRSF016661">
    <property type="entry name" value="BioY"/>
    <property type="match status" value="1"/>
</dbReference>
<feature type="transmembrane region" description="Helical" evidence="9">
    <location>
        <begin position="152"/>
        <end position="174"/>
    </location>
</feature>
<accession>A0A1N7IYA5</accession>
<name>A0A1N7IYA5_9GAMM</name>
<sequence>MNKDRTLVQIALYAAVIAALGLLPKFNIPVAGGVPLTAQTLGLMLAGIMLGPVRGFLSVALFILVVALGAPLLAGGRGGLGVFAGPTVGFIVGFPFAALVTGLMMQQLQRVNLFAAALISSIVGGILVLYAFGIPGMVVMTSLDFAGAAKAILVFIPGDLIKALIAALIAQSVLRAMPGIIPSRQAIV</sequence>
<dbReference type="STRING" id="619304.SAMN05421760_101304"/>